<evidence type="ECO:0000256" key="1">
    <source>
        <dbReference type="SAM" id="Phobius"/>
    </source>
</evidence>
<feature type="transmembrane region" description="Helical" evidence="1">
    <location>
        <begin position="40"/>
        <end position="61"/>
    </location>
</feature>
<protein>
    <recommendedName>
        <fullName evidence="3">Methyltransferase type 11 domain-containing protein</fullName>
    </recommendedName>
</protein>
<dbReference type="GO" id="GO:0008757">
    <property type="term" value="F:S-adenosylmethionine-dependent methyltransferase activity"/>
    <property type="evidence" value="ECO:0007669"/>
    <property type="project" value="InterPro"/>
</dbReference>
<feature type="transmembrane region" description="Helical" evidence="1">
    <location>
        <begin position="210"/>
        <end position="234"/>
    </location>
</feature>
<dbReference type="HOGENOM" id="CLU_407603_0_0_0"/>
<dbReference type="eggNOG" id="COG2226">
    <property type="taxonomic scope" value="Bacteria"/>
</dbReference>
<accession>I0IIX3</accession>
<dbReference type="RefSeq" id="WP_014438416.1">
    <property type="nucleotide sequence ID" value="NC_017080.1"/>
</dbReference>
<dbReference type="Gene3D" id="3.40.50.150">
    <property type="entry name" value="Vaccinia Virus protein VP39"/>
    <property type="match status" value="1"/>
</dbReference>
<feature type="transmembrane region" description="Helical" evidence="1">
    <location>
        <begin position="168"/>
        <end position="189"/>
    </location>
</feature>
<sequence>MHGSSSGRTQPRVWLLLAAAGAVGPAAVHAAVADPRTVTLEVSAAWAIGCLAGLLGVAAARRLPTREAAVWVLLVAALTRGLVLPMADTLSTDFNRYLWDGRESLAARSPYAATPDASAAADPPSAEATRLLHGMNSRGFRSVYPPVSQAAFAAAWSLGGGTLDGGVAALRLIFGSVDLAAVGVLLLVLRRLGRHPGWAILYAWHPLPAVEAVGGMHTEALLTLPLIAAVGLVLPRRPVEPPRSGSGATAAAAPPRAGAEPACPPPAAALAGLCIAVAAAVKLFPIAAAAVLAARLRGRARWALLSAATAAGVALLWPLLGPPHGAGVRASLALYAGYFHFNNPLFVGLQRVALAGTGDPTLSAQIASRLLLAVFGGVASAVLWRAWRGRDAARIPGLLAALFGAYLLLSPTVHPWYLMGVLWLVPLTRVGRPALLWLAATVPLTHLAYDPTLPAWGVPGWVMTIEWGGVAVLLLFHDARPLWIGPLMRARAEWKAARLSGFLPEEGRLLDVGCGEGLVTAALARRTGLTAVGVDVDAEAGAAAPVLACDGRRLPFRDGAFDAATVLTVLHHCDDPEAVLAEAVRVVRPGGRLLVAESVYRTAGGLWLLTRLDRFFNGLRGGGRDGLAGPLRFAREQVWAGRFAAAELVPAQTRHLSRGLHRHVLFVLDRPGRV</sequence>
<dbReference type="Pfam" id="PF08241">
    <property type="entry name" value="Methyltransf_11"/>
    <property type="match status" value="1"/>
</dbReference>
<dbReference type="CDD" id="cd02440">
    <property type="entry name" value="AdoMet_MTases"/>
    <property type="match status" value="1"/>
</dbReference>
<dbReference type="PANTHER" id="PTHR43464:SF90">
    <property type="entry name" value="METHYLTRANSFERASE TYPE 11"/>
    <property type="match status" value="1"/>
</dbReference>
<proteinExistence type="predicted"/>
<dbReference type="InterPro" id="IPR029063">
    <property type="entry name" value="SAM-dependent_MTases_sf"/>
</dbReference>
<evidence type="ECO:0000313" key="4">
    <source>
        <dbReference type="EMBL" id="BAM05211.1"/>
    </source>
</evidence>
<name>I0IIX3_PHYMF</name>
<dbReference type="OrthoDB" id="3362857at2"/>
<dbReference type="Proteomes" id="UP000007881">
    <property type="component" value="Chromosome"/>
</dbReference>
<keyword evidence="5" id="KW-1185">Reference proteome</keyword>
<feature type="chain" id="PRO_5003628879" description="Methyltransferase type 11 domain-containing protein" evidence="2">
    <location>
        <begin position="31"/>
        <end position="674"/>
    </location>
</feature>
<dbReference type="PANTHER" id="PTHR43464">
    <property type="entry name" value="METHYLTRANSFERASE"/>
    <property type="match status" value="1"/>
</dbReference>
<dbReference type="AlphaFoldDB" id="I0IIX3"/>
<feature type="transmembrane region" description="Helical" evidence="1">
    <location>
        <begin position="300"/>
        <end position="320"/>
    </location>
</feature>
<evidence type="ECO:0000259" key="3">
    <source>
        <dbReference type="Pfam" id="PF08241"/>
    </source>
</evidence>
<evidence type="ECO:0000256" key="2">
    <source>
        <dbReference type="SAM" id="SignalP"/>
    </source>
</evidence>
<keyword evidence="1" id="KW-0472">Membrane</keyword>
<feature type="domain" description="Methyltransferase type 11" evidence="3">
    <location>
        <begin position="510"/>
        <end position="594"/>
    </location>
</feature>
<organism evidence="4 5">
    <name type="scientific">Phycisphaera mikurensis (strain NBRC 102666 / KCTC 22515 / FYK2301M01)</name>
    <dbReference type="NCBI Taxonomy" id="1142394"/>
    <lineage>
        <taxon>Bacteria</taxon>
        <taxon>Pseudomonadati</taxon>
        <taxon>Planctomycetota</taxon>
        <taxon>Phycisphaerae</taxon>
        <taxon>Phycisphaerales</taxon>
        <taxon>Phycisphaeraceae</taxon>
        <taxon>Phycisphaera</taxon>
    </lineage>
</organism>
<dbReference type="InterPro" id="IPR013216">
    <property type="entry name" value="Methyltransf_11"/>
</dbReference>
<reference evidence="4 5" key="1">
    <citation type="submission" date="2012-02" db="EMBL/GenBank/DDBJ databases">
        <title>Complete genome sequence of Phycisphaera mikurensis NBRC 102666.</title>
        <authorList>
            <person name="Ankai A."/>
            <person name="Hosoyama A."/>
            <person name="Terui Y."/>
            <person name="Sekine M."/>
            <person name="Fukai R."/>
            <person name="Kato Y."/>
            <person name="Nakamura S."/>
            <person name="Yamada-Narita S."/>
            <person name="Kawakoshi A."/>
            <person name="Fukunaga Y."/>
            <person name="Yamazaki S."/>
            <person name="Fujita N."/>
        </authorList>
    </citation>
    <scope>NUCLEOTIDE SEQUENCE [LARGE SCALE GENOMIC DNA]</scope>
    <source>
        <strain evidence="5">NBRC 102666 / KCTC 22515 / FYK2301M01</strain>
    </source>
</reference>
<dbReference type="EMBL" id="AP012338">
    <property type="protein sequence ID" value="BAM05211.1"/>
    <property type="molecule type" value="Genomic_DNA"/>
</dbReference>
<gene>
    <name evidence="4" type="ordered locus">PSMK_30520</name>
</gene>
<keyword evidence="1" id="KW-1133">Transmembrane helix</keyword>
<feature type="transmembrane region" description="Helical" evidence="1">
    <location>
        <begin position="366"/>
        <end position="387"/>
    </location>
</feature>
<dbReference type="STRING" id="1142394.PSMK_30520"/>
<dbReference type="KEGG" id="phm:PSMK_30520"/>
<dbReference type="SUPFAM" id="SSF53335">
    <property type="entry name" value="S-adenosyl-L-methionine-dependent methyltransferases"/>
    <property type="match status" value="1"/>
</dbReference>
<feature type="transmembrane region" description="Helical" evidence="1">
    <location>
        <begin position="393"/>
        <end position="409"/>
    </location>
</feature>
<evidence type="ECO:0000313" key="5">
    <source>
        <dbReference type="Proteomes" id="UP000007881"/>
    </source>
</evidence>
<feature type="transmembrane region" description="Helical" evidence="1">
    <location>
        <begin position="68"/>
        <end position="87"/>
    </location>
</feature>
<feature type="transmembrane region" description="Helical" evidence="1">
    <location>
        <begin position="268"/>
        <end position="293"/>
    </location>
</feature>
<keyword evidence="2" id="KW-0732">Signal</keyword>
<keyword evidence="1" id="KW-0812">Transmembrane</keyword>
<feature type="signal peptide" evidence="2">
    <location>
        <begin position="1"/>
        <end position="30"/>
    </location>
</feature>